<name>A0A1S2N4M3_9BURK</name>
<evidence type="ECO:0000313" key="3">
    <source>
        <dbReference type="Proteomes" id="UP000180246"/>
    </source>
</evidence>
<evidence type="ECO:0000259" key="1">
    <source>
        <dbReference type="PROSITE" id="PS50234"/>
    </source>
</evidence>
<feature type="domain" description="VWFA" evidence="1">
    <location>
        <begin position="129"/>
        <end position="238"/>
    </location>
</feature>
<dbReference type="InterPro" id="IPR002035">
    <property type="entry name" value="VWF_A"/>
</dbReference>
<dbReference type="PROSITE" id="PS50234">
    <property type="entry name" value="VWFA"/>
    <property type="match status" value="1"/>
</dbReference>
<dbReference type="Pfam" id="PF13400">
    <property type="entry name" value="Tad"/>
    <property type="match status" value="1"/>
</dbReference>
<evidence type="ECO:0000313" key="2">
    <source>
        <dbReference type="EMBL" id="OIJ40028.1"/>
    </source>
</evidence>
<comment type="caution">
    <text evidence="2">The sequence shown here is derived from an EMBL/GenBank/DDBJ whole genome shotgun (WGS) entry which is preliminary data.</text>
</comment>
<dbReference type="EMBL" id="JRYB01000001">
    <property type="protein sequence ID" value="OIJ40028.1"/>
    <property type="molecule type" value="Genomic_DNA"/>
</dbReference>
<accession>A0A1S2N4M3</accession>
<sequence length="449" mass="47621">MVAIAMLVLLGVVGLTIDAGLAYLIKARLNAAVDSAALAGARAVTTGNNQAEQTASARAAAADFFAANIPTNYLLSAPRILSTNVTFKGGQAIIDVDADAKMPVSIMQVMGFESLTPVAAAQTIRNDLDMALVIDTSGSLSDSATTVRNSARSFLSKFNVTQDRVALVHFASGAETDVAINPSTRGFNRTTMNAKINSYVFTGGTASVEGMWNAREQLNLVPLANRSTMRVIVFFSDGAPTAFGSYLSFTNAADCKDTLGRDIPGTLDSGGATFGLSKMDDSDNVVIKESCRIYRNSAYAARRLPDWYNAHNDPRTPNDTTKREFQIVTKTPREVTADIASTNSATSAQYRRNVENASRNLAEAIASSARDQGIVVFTLGMGAALKATGAYDTANTGEMVLKCMANAVDAPKRCQNANQPVGMYCYAATDADLTPCFSRLASAILRISK</sequence>
<proteinExistence type="predicted"/>
<dbReference type="Proteomes" id="UP000180246">
    <property type="component" value="Unassembled WGS sequence"/>
</dbReference>
<dbReference type="SUPFAM" id="SSF53300">
    <property type="entry name" value="vWA-like"/>
    <property type="match status" value="1"/>
</dbReference>
<dbReference type="SMART" id="SM00327">
    <property type="entry name" value="VWA"/>
    <property type="match status" value="1"/>
</dbReference>
<dbReference type="AlphaFoldDB" id="A0A1S2N4M3"/>
<organism evidence="2 3">
    <name type="scientific">Massilia timonae</name>
    <dbReference type="NCBI Taxonomy" id="47229"/>
    <lineage>
        <taxon>Bacteria</taxon>
        <taxon>Pseudomonadati</taxon>
        <taxon>Pseudomonadota</taxon>
        <taxon>Betaproteobacteria</taxon>
        <taxon>Burkholderiales</taxon>
        <taxon>Oxalobacteraceae</taxon>
        <taxon>Telluria group</taxon>
        <taxon>Massilia</taxon>
    </lineage>
</organism>
<dbReference type="Gene3D" id="3.40.50.410">
    <property type="entry name" value="von Willebrand factor, type A domain"/>
    <property type="match status" value="1"/>
</dbReference>
<protein>
    <submittedName>
        <fullName evidence="2">von Willebrand factor type A domain protein</fullName>
    </submittedName>
</protein>
<reference evidence="2 3" key="1">
    <citation type="submission" date="2014-10" db="EMBL/GenBank/DDBJ databases">
        <authorList>
            <person name="Seo M.-J."/>
            <person name="Seok Y.J."/>
            <person name="Cha I.-T."/>
        </authorList>
    </citation>
    <scope>NUCLEOTIDE SEQUENCE [LARGE SCALE GENOMIC DNA]</scope>
    <source>
        <strain evidence="2 3">NEU</strain>
    </source>
</reference>
<dbReference type="InterPro" id="IPR028087">
    <property type="entry name" value="Tad_N"/>
</dbReference>
<gene>
    <name evidence="2" type="ORF">LO55_3750</name>
</gene>
<dbReference type="Pfam" id="PF00092">
    <property type="entry name" value="VWA"/>
    <property type="match status" value="1"/>
</dbReference>
<dbReference type="InterPro" id="IPR036465">
    <property type="entry name" value="vWFA_dom_sf"/>
</dbReference>